<name>A0A8X6UVH9_NEPPI</name>
<sequence length="69" mass="7679">EGTETGELSPVLIWCSMKGVGSPLVQKQFRTNFTMYPVQLSAQALDIYLRHRLASMYSPQSWVGFGLVG</sequence>
<protein>
    <submittedName>
        <fullName evidence="1">Uncharacterized protein</fullName>
    </submittedName>
</protein>
<keyword evidence="2" id="KW-1185">Reference proteome</keyword>
<organism evidence="1 2">
    <name type="scientific">Nephila pilipes</name>
    <name type="common">Giant wood spider</name>
    <name type="synonym">Nephila maculata</name>
    <dbReference type="NCBI Taxonomy" id="299642"/>
    <lineage>
        <taxon>Eukaryota</taxon>
        <taxon>Metazoa</taxon>
        <taxon>Ecdysozoa</taxon>
        <taxon>Arthropoda</taxon>
        <taxon>Chelicerata</taxon>
        <taxon>Arachnida</taxon>
        <taxon>Araneae</taxon>
        <taxon>Araneomorphae</taxon>
        <taxon>Entelegynae</taxon>
        <taxon>Araneoidea</taxon>
        <taxon>Nephilidae</taxon>
        <taxon>Nephila</taxon>
    </lineage>
</organism>
<comment type="caution">
    <text evidence="1">The sequence shown here is derived from an EMBL/GenBank/DDBJ whole genome shotgun (WGS) entry which is preliminary data.</text>
</comment>
<gene>
    <name evidence="1" type="ORF">NPIL_168371</name>
</gene>
<evidence type="ECO:0000313" key="2">
    <source>
        <dbReference type="Proteomes" id="UP000887013"/>
    </source>
</evidence>
<evidence type="ECO:0000313" key="1">
    <source>
        <dbReference type="EMBL" id="GFU48059.1"/>
    </source>
</evidence>
<dbReference type="Proteomes" id="UP000887013">
    <property type="component" value="Unassembled WGS sequence"/>
</dbReference>
<feature type="non-terminal residue" evidence="1">
    <location>
        <position position="1"/>
    </location>
</feature>
<proteinExistence type="predicted"/>
<dbReference type="EMBL" id="BMAW01037346">
    <property type="protein sequence ID" value="GFU48059.1"/>
    <property type="molecule type" value="Genomic_DNA"/>
</dbReference>
<reference evidence="1" key="1">
    <citation type="submission" date="2020-08" db="EMBL/GenBank/DDBJ databases">
        <title>Multicomponent nature underlies the extraordinary mechanical properties of spider dragline silk.</title>
        <authorList>
            <person name="Kono N."/>
            <person name="Nakamura H."/>
            <person name="Mori M."/>
            <person name="Yoshida Y."/>
            <person name="Ohtoshi R."/>
            <person name="Malay A.D."/>
            <person name="Moran D.A.P."/>
            <person name="Tomita M."/>
            <person name="Numata K."/>
            <person name="Arakawa K."/>
        </authorList>
    </citation>
    <scope>NUCLEOTIDE SEQUENCE</scope>
</reference>
<accession>A0A8X6UVH9</accession>
<dbReference type="AlphaFoldDB" id="A0A8X6UVH9"/>